<evidence type="ECO:0000256" key="1">
    <source>
        <dbReference type="SAM" id="MobiDB-lite"/>
    </source>
</evidence>
<keyword evidence="3" id="KW-1185">Reference proteome</keyword>
<reference evidence="2 3" key="1">
    <citation type="journal article" date="2019" name="Sci. Rep.">
        <title>Orb-weaving spider Araneus ventricosus genome elucidates the spidroin gene catalogue.</title>
        <authorList>
            <person name="Kono N."/>
            <person name="Nakamura H."/>
            <person name="Ohtoshi R."/>
            <person name="Moran D.A.P."/>
            <person name="Shinohara A."/>
            <person name="Yoshida Y."/>
            <person name="Fujiwara M."/>
            <person name="Mori M."/>
            <person name="Tomita M."/>
            <person name="Arakawa K."/>
        </authorList>
    </citation>
    <scope>NUCLEOTIDE SEQUENCE [LARGE SCALE GENOMIC DNA]</scope>
</reference>
<dbReference type="Proteomes" id="UP000499080">
    <property type="component" value="Unassembled WGS sequence"/>
</dbReference>
<proteinExistence type="predicted"/>
<dbReference type="EMBL" id="BGPR01185286">
    <property type="protein sequence ID" value="GBM75132.1"/>
    <property type="molecule type" value="Genomic_DNA"/>
</dbReference>
<comment type="caution">
    <text evidence="2">The sequence shown here is derived from an EMBL/GenBank/DDBJ whole genome shotgun (WGS) entry which is preliminary data.</text>
</comment>
<protein>
    <submittedName>
        <fullName evidence="2">Uncharacterized protein</fullName>
    </submittedName>
</protein>
<dbReference type="AlphaFoldDB" id="A0A4Y2ICI0"/>
<evidence type="ECO:0000313" key="2">
    <source>
        <dbReference type="EMBL" id="GBM75132.1"/>
    </source>
</evidence>
<feature type="non-terminal residue" evidence="2">
    <location>
        <position position="58"/>
    </location>
</feature>
<feature type="region of interest" description="Disordered" evidence="1">
    <location>
        <begin position="1"/>
        <end position="25"/>
    </location>
</feature>
<gene>
    <name evidence="2" type="ORF">AVEN_152652_1</name>
</gene>
<accession>A0A4Y2ICI0</accession>
<evidence type="ECO:0000313" key="3">
    <source>
        <dbReference type="Proteomes" id="UP000499080"/>
    </source>
</evidence>
<sequence length="58" mass="5960">MFEVPTSGISSGINPKTVSRRPAVASGKKLIGSRCNRSKTEDGVLVAFTGRGPTSPVG</sequence>
<name>A0A4Y2ICI0_ARAVE</name>
<feature type="compositionally biased region" description="Polar residues" evidence="1">
    <location>
        <begin position="7"/>
        <end position="17"/>
    </location>
</feature>
<organism evidence="2 3">
    <name type="scientific">Araneus ventricosus</name>
    <name type="common">Orbweaver spider</name>
    <name type="synonym">Epeira ventricosa</name>
    <dbReference type="NCBI Taxonomy" id="182803"/>
    <lineage>
        <taxon>Eukaryota</taxon>
        <taxon>Metazoa</taxon>
        <taxon>Ecdysozoa</taxon>
        <taxon>Arthropoda</taxon>
        <taxon>Chelicerata</taxon>
        <taxon>Arachnida</taxon>
        <taxon>Araneae</taxon>
        <taxon>Araneomorphae</taxon>
        <taxon>Entelegynae</taxon>
        <taxon>Araneoidea</taxon>
        <taxon>Araneidae</taxon>
        <taxon>Araneus</taxon>
    </lineage>
</organism>